<accession>A0A948TM52</accession>
<dbReference type="Gene3D" id="2.60.40.1740">
    <property type="entry name" value="hypothetical protein (bacova_03559)"/>
    <property type="match status" value="1"/>
</dbReference>
<dbReference type="Pfam" id="PF08522">
    <property type="entry name" value="BT_3987-like_N"/>
    <property type="match status" value="1"/>
</dbReference>
<dbReference type="InterPro" id="IPR013728">
    <property type="entry name" value="BT_3987-like_N"/>
</dbReference>
<name>A0A948TM52_9BACT</name>
<keyword evidence="1" id="KW-0732">Signal</keyword>
<evidence type="ECO:0000256" key="1">
    <source>
        <dbReference type="ARBA" id="ARBA00022729"/>
    </source>
</evidence>
<evidence type="ECO:0000256" key="2">
    <source>
        <dbReference type="ARBA" id="ARBA00023157"/>
    </source>
</evidence>
<dbReference type="InterPro" id="IPR013320">
    <property type="entry name" value="ConA-like_dom_sf"/>
</dbReference>
<dbReference type="GO" id="GO:0005975">
    <property type="term" value="P:carbohydrate metabolic process"/>
    <property type="evidence" value="ECO:0007669"/>
    <property type="project" value="UniProtKB-ARBA"/>
</dbReference>
<comment type="caution">
    <text evidence="4">The sequence shown here is derived from an EMBL/GenBank/DDBJ whole genome shotgun (WGS) entry which is preliminary data.</text>
</comment>
<dbReference type="EMBL" id="JAHLFJ010000044">
    <property type="protein sequence ID" value="MBU3855844.1"/>
    <property type="molecule type" value="Genomic_DNA"/>
</dbReference>
<dbReference type="Gene3D" id="2.60.120.200">
    <property type="match status" value="1"/>
</dbReference>
<dbReference type="Pfam" id="PF13385">
    <property type="entry name" value="Laminin_G_3"/>
    <property type="match status" value="1"/>
</dbReference>
<evidence type="ECO:0000313" key="4">
    <source>
        <dbReference type="EMBL" id="MBU3855844.1"/>
    </source>
</evidence>
<dbReference type="InterPro" id="IPR006558">
    <property type="entry name" value="LamG-like"/>
</dbReference>
<dbReference type="SUPFAM" id="SSF49899">
    <property type="entry name" value="Concanavalin A-like lectins/glucanases"/>
    <property type="match status" value="1"/>
</dbReference>
<dbReference type="PROSITE" id="PS51257">
    <property type="entry name" value="PROKAR_LIPOPROTEIN"/>
    <property type="match status" value="1"/>
</dbReference>
<reference evidence="4" key="1">
    <citation type="journal article" date="2021" name="PeerJ">
        <title>Extensive microbial diversity within the chicken gut microbiome revealed by metagenomics and culture.</title>
        <authorList>
            <person name="Gilroy R."/>
            <person name="Ravi A."/>
            <person name="Getino M."/>
            <person name="Pursley I."/>
            <person name="Horton D.L."/>
            <person name="Alikhan N.F."/>
            <person name="Baker D."/>
            <person name="Gharbi K."/>
            <person name="Hall N."/>
            <person name="Watson M."/>
            <person name="Adriaenssens E.M."/>
            <person name="Foster-Nyarko E."/>
            <person name="Jarju S."/>
            <person name="Secka A."/>
            <person name="Antonio M."/>
            <person name="Oren A."/>
            <person name="Chaudhuri R.R."/>
            <person name="La Ragione R."/>
            <person name="Hildebrand F."/>
            <person name="Pallen M.J."/>
        </authorList>
    </citation>
    <scope>NUCLEOTIDE SEQUENCE</scope>
    <source>
        <strain evidence="4">8470</strain>
    </source>
</reference>
<proteinExistence type="predicted"/>
<dbReference type="Proteomes" id="UP000784286">
    <property type="component" value="Unassembled WGS sequence"/>
</dbReference>
<dbReference type="GO" id="GO:0004553">
    <property type="term" value="F:hydrolase activity, hydrolyzing O-glycosyl compounds"/>
    <property type="evidence" value="ECO:0007669"/>
    <property type="project" value="UniProtKB-ARBA"/>
</dbReference>
<gene>
    <name evidence="4" type="ORF">H9928_04685</name>
</gene>
<keyword evidence="2" id="KW-1015">Disulfide bond</keyword>
<reference evidence="4" key="2">
    <citation type="submission" date="2021-04" db="EMBL/GenBank/DDBJ databases">
        <authorList>
            <person name="Gilroy R."/>
        </authorList>
    </citation>
    <scope>NUCLEOTIDE SEQUENCE</scope>
    <source>
        <strain evidence="4">8470</strain>
    </source>
</reference>
<evidence type="ECO:0000259" key="3">
    <source>
        <dbReference type="SMART" id="SM00560"/>
    </source>
</evidence>
<sequence length="395" mass="42799">MKLKKLNIMALAFASIAVCGCKTNDELNEHHFDNKLFVDMENPVNDFVFKEGAEASTASRDLYLATALEAATTVTGRFVAAPSKVSVYNSLYGGTALPLPENKCVIESPVATIDAGATKSNPVTVSFVNLETLNSDSTYVMPVEVTDVTGIGLLDSKKVSYFVFKGASLINVVADISQNYFPVNWASRDLVTNMSAITVEALIRVRDFGTVDGLKGQAMSTIFGIEGTFLVRIGDSGFPENQVQLVNPNGNFPDGNSALGLPTNEWVHVAVVWDATTGDRIIYTNGEEVARDQEAAGRVSLLGGSNGCFIGRAYNDERWLEGDISEVRIWNVQRTQEEIASHFYEVDPASPGLVAYWKFNEGAGKVVKDNTVNGNDITANEDLTWTNVALPERGN</sequence>
<dbReference type="AlphaFoldDB" id="A0A948TM52"/>
<protein>
    <submittedName>
        <fullName evidence="4">DUF1735 and LamG domain-containing protein</fullName>
    </submittedName>
</protein>
<feature type="domain" description="LamG-like jellyroll fold" evidence="3">
    <location>
        <begin position="195"/>
        <end position="337"/>
    </location>
</feature>
<dbReference type="SMART" id="SM00560">
    <property type="entry name" value="LamGL"/>
    <property type="match status" value="1"/>
</dbReference>
<evidence type="ECO:0000313" key="5">
    <source>
        <dbReference type="Proteomes" id="UP000784286"/>
    </source>
</evidence>
<organism evidence="4 5">
    <name type="scientific">Candidatus Phocaeicola excrementipullorum</name>
    <dbReference type="NCBI Taxonomy" id="2838731"/>
    <lineage>
        <taxon>Bacteria</taxon>
        <taxon>Pseudomonadati</taxon>
        <taxon>Bacteroidota</taxon>
        <taxon>Bacteroidia</taxon>
        <taxon>Bacteroidales</taxon>
        <taxon>Bacteroidaceae</taxon>
        <taxon>Phocaeicola</taxon>
    </lineage>
</organism>